<sequence>MRIGIKYCGGCNESYRRDRIEEVLKREFKDFQFSYSNCADLLICISGCKKGCSAEKASGNLIHFDEWVGEERIIKDVKAKLSELLRS</sequence>
<proteinExistence type="predicted"/>
<name>A0A7J2THP0_ARCFL</name>
<organism evidence="1">
    <name type="scientific">Archaeoglobus fulgidus</name>
    <dbReference type="NCBI Taxonomy" id="2234"/>
    <lineage>
        <taxon>Archaea</taxon>
        <taxon>Methanobacteriati</taxon>
        <taxon>Methanobacteriota</taxon>
        <taxon>Archaeoglobi</taxon>
        <taxon>Archaeoglobales</taxon>
        <taxon>Archaeoglobaceae</taxon>
        <taxon>Archaeoglobus</taxon>
    </lineage>
</organism>
<reference evidence="1" key="1">
    <citation type="journal article" date="2020" name="mSystems">
        <title>Genome- and Community-Level Interaction Insights into Carbon Utilization and Element Cycling Functions of Hydrothermarchaeota in Hydrothermal Sediment.</title>
        <authorList>
            <person name="Zhou Z."/>
            <person name="Liu Y."/>
            <person name="Xu W."/>
            <person name="Pan J."/>
            <person name="Luo Z.H."/>
            <person name="Li M."/>
        </authorList>
    </citation>
    <scope>NUCLEOTIDE SEQUENCE [LARGE SCALE GENOMIC DNA]</scope>
    <source>
        <strain evidence="1">SpSt-26</strain>
    </source>
</reference>
<protein>
    <submittedName>
        <fullName evidence="1">Uncharacterized protein</fullName>
    </submittedName>
</protein>
<dbReference type="AlphaFoldDB" id="A0A7J2THP0"/>
<gene>
    <name evidence="1" type="ORF">ENP88_02755</name>
</gene>
<accession>A0A7J2THP0</accession>
<comment type="caution">
    <text evidence="1">The sequence shown here is derived from an EMBL/GenBank/DDBJ whole genome shotgun (WGS) entry which is preliminary data.</text>
</comment>
<dbReference type="EMBL" id="DSLA01000043">
    <property type="protein sequence ID" value="HEH35077.1"/>
    <property type="molecule type" value="Genomic_DNA"/>
</dbReference>
<evidence type="ECO:0000313" key="1">
    <source>
        <dbReference type="EMBL" id="HEH35077.1"/>
    </source>
</evidence>